<dbReference type="Gene3D" id="3.90.1200.10">
    <property type="match status" value="1"/>
</dbReference>
<dbReference type="InterPro" id="IPR024165">
    <property type="entry name" value="Kan/Strep_kinase"/>
</dbReference>
<comment type="caution">
    <text evidence="11">The sequence shown here is derived from an EMBL/GenBank/DDBJ whole genome shotgun (WGS) entry which is preliminary data.</text>
</comment>
<sequence>MTGAPTPPVAPPVPAYRRRGRWEHVATRSYGTTVHRVVPDSGPALYVKATTSADETDPRFHPVAEAAALRWLRERGFPVARVVEVGRDDEWSWLVTEELPGVPASGPWRADQVDAVLDAVAGVAAALHRLPVARCPFDRRLAVTLPACRRAVELGTVDLDDLDERHEGWTGAQLLAELAATPVPPEDLVVCHGDLGLDNVLLDPDTLAPTGLLDAGRLGVADRWTDLSILLRDLAEAGWCDPAGFTARYGLSDVDSAKDSFYRLMDEFI</sequence>
<keyword evidence="4 7" id="KW-0418">Kinase</keyword>
<evidence type="ECO:0000256" key="2">
    <source>
        <dbReference type="ARBA" id="ARBA00022679"/>
    </source>
</evidence>
<gene>
    <name evidence="11" type="ORF">CLV40_11650</name>
</gene>
<dbReference type="EMBL" id="PTIX01000016">
    <property type="protein sequence ID" value="PPK65007.1"/>
    <property type="molecule type" value="Genomic_DNA"/>
</dbReference>
<dbReference type="InterPro" id="IPR051678">
    <property type="entry name" value="AGP_Transferase"/>
</dbReference>
<dbReference type="GO" id="GO:0046872">
    <property type="term" value="F:metal ion binding"/>
    <property type="evidence" value="ECO:0007669"/>
    <property type="project" value="UniProtKB-KW"/>
</dbReference>
<dbReference type="PIRSF" id="PIRSF000706">
    <property type="entry name" value="Kanamycin_kin"/>
    <property type="match status" value="1"/>
</dbReference>
<keyword evidence="6 7" id="KW-0046">Antibiotic resistance</keyword>
<dbReference type="GO" id="GO:0005524">
    <property type="term" value="F:ATP binding"/>
    <property type="evidence" value="ECO:0007669"/>
    <property type="project" value="UniProtKB-KW"/>
</dbReference>
<dbReference type="CDD" id="cd05150">
    <property type="entry name" value="APH"/>
    <property type="match status" value="1"/>
</dbReference>
<keyword evidence="5 7" id="KW-0067">ATP-binding</keyword>
<dbReference type="InterPro" id="IPR011009">
    <property type="entry name" value="Kinase-like_dom_sf"/>
</dbReference>
<dbReference type="Gene3D" id="3.30.200.20">
    <property type="entry name" value="Phosphorylase Kinase, domain 1"/>
    <property type="match status" value="1"/>
</dbReference>
<keyword evidence="3 7" id="KW-0547">Nucleotide-binding</keyword>
<evidence type="ECO:0000313" key="11">
    <source>
        <dbReference type="EMBL" id="PPK65007.1"/>
    </source>
</evidence>
<dbReference type="SUPFAM" id="SSF56112">
    <property type="entry name" value="Protein kinase-like (PK-like)"/>
    <property type="match status" value="1"/>
</dbReference>
<feature type="binding site" evidence="9">
    <location>
        <position position="199"/>
    </location>
    <ligand>
        <name>Mg(2+)</name>
        <dbReference type="ChEBI" id="CHEBI:18420"/>
    </ligand>
</feature>
<dbReference type="PANTHER" id="PTHR21310:SF41">
    <property type="entry name" value="3'-PHOSPHOTRANSFERASE, PUTATIVE-RELATED"/>
    <property type="match status" value="1"/>
</dbReference>
<evidence type="ECO:0000256" key="1">
    <source>
        <dbReference type="ARBA" id="ARBA00006219"/>
    </source>
</evidence>
<dbReference type="GO" id="GO:0046677">
    <property type="term" value="P:response to antibiotic"/>
    <property type="evidence" value="ECO:0007669"/>
    <property type="project" value="UniProtKB-KW"/>
</dbReference>
<keyword evidence="9" id="KW-0460">Magnesium</keyword>
<protein>
    <submittedName>
        <fullName evidence="11">Kanamycin kinase</fullName>
    </submittedName>
</protein>
<keyword evidence="9" id="KW-0479">Metal-binding</keyword>
<dbReference type="Pfam" id="PF01636">
    <property type="entry name" value="APH"/>
    <property type="match status" value="1"/>
</dbReference>
<evidence type="ECO:0000313" key="12">
    <source>
        <dbReference type="Proteomes" id="UP000239203"/>
    </source>
</evidence>
<evidence type="ECO:0000256" key="8">
    <source>
        <dbReference type="PIRSR" id="PIRSR000706-1"/>
    </source>
</evidence>
<evidence type="ECO:0000256" key="4">
    <source>
        <dbReference type="ARBA" id="ARBA00022777"/>
    </source>
</evidence>
<organism evidence="11 12">
    <name type="scientific">Actinokineospora auranticolor</name>
    <dbReference type="NCBI Taxonomy" id="155976"/>
    <lineage>
        <taxon>Bacteria</taxon>
        <taxon>Bacillati</taxon>
        <taxon>Actinomycetota</taxon>
        <taxon>Actinomycetes</taxon>
        <taxon>Pseudonocardiales</taxon>
        <taxon>Pseudonocardiaceae</taxon>
        <taxon>Actinokineospora</taxon>
    </lineage>
</organism>
<feature type="active site" description="Proton acceptor" evidence="8">
    <location>
        <position position="194"/>
    </location>
</feature>
<comment type="similarity">
    <text evidence="1 7">Belongs to the aminoglycoside phosphotransferase family.</text>
</comment>
<dbReference type="GO" id="GO:0016773">
    <property type="term" value="F:phosphotransferase activity, alcohol group as acceptor"/>
    <property type="evidence" value="ECO:0007669"/>
    <property type="project" value="InterPro"/>
</dbReference>
<evidence type="ECO:0000259" key="10">
    <source>
        <dbReference type="Pfam" id="PF01636"/>
    </source>
</evidence>
<evidence type="ECO:0000256" key="3">
    <source>
        <dbReference type="ARBA" id="ARBA00022741"/>
    </source>
</evidence>
<evidence type="ECO:0000256" key="7">
    <source>
        <dbReference type="PIRNR" id="PIRNR000706"/>
    </source>
</evidence>
<evidence type="ECO:0000256" key="9">
    <source>
        <dbReference type="PIRSR" id="PIRSR000706-2"/>
    </source>
</evidence>
<dbReference type="NCBIfam" id="NF033068">
    <property type="entry name" value="APH_3p"/>
    <property type="match status" value="1"/>
</dbReference>
<reference evidence="11 12" key="1">
    <citation type="submission" date="2018-02" db="EMBL/GenBank/DDBJ databases">
        <title>Genomic Encyclopedia of Archaeal and Bacterial Type Strains, Phase II (KMG-II): from individual species to whole genera.</title>
        <authorList>
            <person name="Goeker M."/>
        </authorList>
    </citation>
    <scope>NUCLEOTIDE SEQUENCE [LARGE SCALE GENOMIC DNA]</scope>
    <source>
        <strain evidence="11 12">YU 961-1</strain>
    </source>
</reference>
<evidence type="ECO:0000256" key="5">
    <source>
        <dbReference type="ARBA" id="ARBA00022840"/>
    </source>
</evidence>
<dbReference type="GO" id="GO:0016301">
    <property type="term" value="F:kinase activity"/>
    <property type="evidence" value="ECO:0007669"/>
    <property type="project" value="UniProtKB-KW"/>
</dbReference>
<feature type="binding site" evidence="9">
    <location>
        <position position="214"/>
    </location>
    <ligand>
        <name>Mg(2+)</name>
        <dbReference type="ChEBI" id="CHEBI:18420"/>
    </ligand>
</feature>
<name>A0A2S6GIH1_9PSEU</name>
<evidence type="ECO:0000256" key="6">
    <source>
        <dbReference type="ARBA" id="ARBA00023251"/>
    </source>
</evidence>
<dbReference type="PANTHER" id="PTHR21310">
    <property type="entry name" value="AMINOGLYCOSIDE PHOSPHOTRANSFERASE-RELATED-RELATED"/>
    <property type="match status" value="1"/>
</dbReference>
<keyword evidence="12" id="KW-1185">Reference proteome</keyword>
<accession>A0A2S6GIH1</accession>
<proteinExistence type="inferred from homology"/>
<dbReference type="Proteomes" id="UP000239203">
    <property type="component" value="Unassembled WGS sequence"/>
</dbReference>
<feature type="domain" description="Aminoglycoside phosphotransferase" evidence="10">
    <location>
        <begin position="53"/>
        <end position="248"/>
    </location>
</feature>
<dbReference type="InterPro" id="IPR002575">
    <property type="entry name" value="Aminoglycoside_PTrfase"/>
</dbReference>
<keyword evidence="2 7" id="KW-0808">Transferase</keyword>
<dbReference type="AlphaFoldDB" id="A0A2S6GIH1"/>